<protein>
    <submittedName>
        <fullName evidence="5">MarR family transcriptional regulator</fullName>
    </submittedName>
</protein>
<dbReference type="SUPFAM" id="SSF46785">
    <property type="entry name" value="Winged helix' DNA-binding domain"/>
    <property type="match status" value="1"/>
</dbReference>
<proteinExistence type="predicted"/>
<evidence type="ECO:0000256" key="3">
    <source>
        <dbReference type="ARBA" id="ARBA00023163"/>
    </source>
</evidence>
<keyword evidence="1" id="KW-0805">Transcription regulation</keyword>
<dbReference type="InterPro" id="IPR036390">
    <property type="entry name" value="WH_DNA-bd_sf"/>
</dbReference>
<organism evidence="5 6">
    <name type="scientific">Trinickia violacea</name>
    <dbReference type="NCBI Taxonomy" id="2571746"/>
    <lineage>
        <taxon>Bacteria</taxon>
        <taxon>Pseudomonadati</taxon>
        <taxon>Pseudomonadota</taxon>
        <taxon>Betaproteobacteria</taxon>
        <taxon>Burkholderiales</taxon>
        <taxon>Burkholderiaceae</taxon>
        <taxon>Trinickia</taxon>
    </lineage>
</organism>
<keyword evidence="6" id="KW-1185">Reference proteome</keyword>
<reference evidence="5 6" key="1">
    <citation type="submission" date="2019-05" db="EMBL/GenBank/DDBJ databases">
        <title>Burkholderia sp. DHOD12, isolated from subtropical forest soil.</title>
        <authorList>
            <person name="Gao Z.-H."/>
            <person name="Qiu L.-H."/>
        </authorList>
    </citation>
    <scope>NUCLEOTIDE SEQUENCE [LARGE SCALE GENOMIC DNA]</scope>
    <source>
        <strain evidence="5 6">DHOD12</strain>
    </source>
</reference>
<dbReference type="OrthoDB" id="117723at2"/>
<dbReference type="PRINTS" id="PR00598">
    <property type="entry name" value="HTHMARR"/>
</dbReference>
<dbReference type="PROSITE" id="PS50995">
    <property type="entry name" value="HTH_MARR_2"/>
    <property type="match status" value="1"/>
</dbReference>
<name>A0A4P8IVM6_9BURK</name>
<dbReference type="SMART" id="SM00347">
    <property type="entry name" value="HTH_MARR"/>
    <property type="match status" value="1"/>
</dbReference>
<dbReference type="RefSeq" id="WP_137335982.1">
    <property type="nucleotide sequence ID" value="NZ_CP040078.1"/>
</dbReference>
<dbReference type="KEGG" id="tvl:FAZ95_29515"/>
<dbReference type="Pfam" id="PF01047">
    <property type="entry name" value="MarR"/>
    <property type="match status" value="1"/>
</dbReference>
<dbReference type="AlphaFoldDB" id="A0A4P8IVM6"/>
<dbReference type="InterPro" id="IPR036388">
    <property type="entry name" value="WH-like_DNA-bd_sf"/>
</dbReference>
<dbReference type="PANTHER" id="PTHR42756">
    <property type="entry name" value="TRANSCRIPTIONAL REGULATOR, MARR"/>
    <property type="match status" value="1"/>
</dbReference>
<dbReference type="GO" id="GO:0003677">
    <property type="term" value="F:DNA binding"/>
    <property type="evidence" value="ECO:0007669"/>
    <property type="project" value="UniProtKB-KW"/>
</dbReference>
<dbReference type="InterPro" id="IPR000835">
    <property type="entry name" value="HTH_MarR-typ"/>
</dbReference>
<evidence type="ECO:0000313" key="6">
    <source>
        <dbReference type="Proteomes" id="UP000298656"/>
    </source>
</evidence>
<dbReference type="GO" id="GO:0003700">
    <property type="term" value="F:DNA-binding transcription factor activity"/>
    <property type="evidence" value="ECO:0007669"/>
    <property type="project" value="InterPro"/>
</dbReference>
<keyword evidence="2" id="KW-0238">DNA-binding</keyword>
<evidence type="ECO:0000313" key="5">
    <source>
        <dbReference type="EMBL" id="QCP53212.1"/>
    </source>
</evidence>
<sequence length="179" mass="20274">MNKSGSTAIDVVLDLPEPACGSGGMETHPVFDERSRTVPWMTRTLHRLYDLQAQKVLGKERISIAHWYYLRVLAQGGELNQLELSKRIGIASTTAVPALDSMERRGLLKRTRDPKDRRKYYVSLTDAGKCLVDQLLPDVLKMIDASFDGVDEEERLIFWKVLHQIEQNLMSMANGDTVD</sequence>
<gene>
    <name evidence="5" type="ORF">FAZ95_29515</name>
</gene>
<dbReference type="Gene3D" id="1.10.10.10">
    <property type="entry name" value="Winged helix-like DNA-binding domain superfamily/Winged helix DNA-binding domain"/>
    <property type="match status" value="1"/>
</dbReference>
<dbReference type="PANTHER" id="PTHR42756:SF1">
    <property type="entry name" value="TRANSCRIPTIONAL REPRESSOR OF EMRAB OPERON"/>
    <property type="match status" value="1"/>
</dbReference>
<feature type="domain" description="HTH marR-type" evidence="4">
    <location>
        <begin position="31"/>
        <end position="167"/>
    </location>
</feature>
<keyword evidence="3" id="KW-0804">Transcription</keyword>
<evidence type="ECO:0000259" key="4">
    <source>
        <dbReference type="PROSITE" id="PS50995"/>
    </source>
</evidence>
<dbReference type="Proteomes" id="UP000298656">
    <property type="component" value="Chromosome 2"/>
</dbReference>
<evidence type="ECO:0000256" key="2">
    <source>
        <dbReference type="ARBA" id="ARBA00023125"/>
    </source>
</evidence>
<dbReference type="EMBL" id="CP040078">
    <property type="protein sequence ID" value="QCP53212.1"/>
    <property type="molecule type" value="Genomic_DNA"/>
</dbReference>
<accession>A0A4P8IVM6</accession>
<evidence type="ECO:0000256" key="1">
    <source>
        <dbReference type="ARBA" id="ARBA00023015"/>
    </source>
</evidence>